<name>A0AAN0UCT0_ACISD</name>
<evidence type="ECO:0000313" key="1">
    <source>
        <dbReference type="EMBL" id="ADI90388.1"/>
    </source>
</evidence>
<evidence type="ECO:0008006" key="3">
    <source>
        <dbReference type="Google" id="ProtNLM"/>
    </source>
</evidence>
<proteinExistence type="predicted"/>
<dbReference type="RefSeq" id="WP_013197514.1">
    <property type="nucleotide sequence ID" value="NC_014259.1"/>
</dbReference>
<protein>
    <recommendedName>
        <fullName evidence="3">DUF4375 domain-containing protein</fullName>
    </recommendedName>
</protein>
<accession>A0AAN0UCT0</accession>
<dbReference type="AlphaFoldDB" id="A0AAN0UCT0"/>
<dbReference type="GeneID" id="9381921"/>
<evidence type="ECO:0000313" key="2">
    <source>
        <dbReference type="Proteomes" id="UP000000392"/>
    </source>
</evidence>
<reference evidence="1 2" key="1">
    <citation type="journal article" date="2010" name="J. Bacteriol.">
        <title>Complete genome sequence of the diesel-degrading Acinetobacter sp. strain DR1.</title>
        <authorList>
            <person name="Jung J."/>
            <person name="Baek J.H."/>
            <person name="Park W."/>
        </authorList>
    </citation>
    <scope>NUCLEOTIDE SEQUENCE [LARGE SCALE GENOMIC DNA]</scope>
    <source>
        <strain evidence="2">JCM 16667 / KCTC 23045 / DR1</strain>
    </source>
</reference>
<dbReference type="EMBL" id="CP002080">
    <property type="protein sequence ID" value="ADI90388.1"/>
    <property type="molecule type" value="Genomic_DNA"/>
</dbReference>
<sequence>MIYEISKYQEKFSFEAPNLKIAALVICSLCHGQYPARSVDGELFVPQFIFGGHDEWFISNFGTNFVETLNEVLSHEKEQLYKSLTTVLMGEAESRKVYQESKEFSPHTPKAVFEHSKDRLNSKYNNFCQCAWAFAEQVSLFKPVQENVVIKENF</sequence>
<organism evidence="1 2">
    <name type="scientific">Acinetobacter oleivorans (strain JCM 16667 / KCTC 23045 / DR1)</name>
    <dbReference type="NCBI Taxonomy" id="436717"/>
    <lineage>
        <taxon>Bacteria</taxon>
        <taxon>Pseudomonadati</taxon>
        <taxon>Pseudomonadota</taxon>
        <taxon>Gammaproteobacteria</taxon>
        <taxon>Moraxellales</taxon>
        <taxon>Moraxellaceae</taxon>
        <taxon>Acinetobacter</taxon>
    </lineage>
</organism>
<dbReference type="KEGG" id="acd:AOLE_07485"/>
<gene>
    <name evidence="1" type="ordered locus">AOLE_07485</name>
</gene>
<dbReference type="Proteomes" id="UP000000392">
    <property type="component" value="Chromosome"/>
</dbReference>